<accession>X1FX62</accession>
<protein>
    <submittedName>
        <fullName evidence="1">Uncharacterized protein</fullName>
    </submittedName>
</protein>
<proteinExistence type="predicted"/>
<name>X1FX62_9ZZZZ</name>
<evidence type="ECO:0000313" key="1">
    <source>
        <dbReference type="EMBL" id="GAH25368.1"/>
    </source>
</evidence>
<reference evidence="1" key="1">
    <citation type="journal article" date="2014" name="Front. Microbiol.">
        <title>High frequency of phylogenetically diverse reductive dehalogenase-homologous genes in deep subseafloor sedimentary metagenomes.</title>
        <authorList>
            <person name="Kawai M."/>
            <person name="Futagami T."/>
            <person name="Toyoda A."/>
            <person name="Takaki Y."/>
            <person name="Nishi S."/>
            <person name="Hori S."/>
            <person name="Arai W."/>
            <person name="Tsubouchi T."/>
            <person name="Morono Y."/>
            <person name="Uchiyama I."/>
            <person name="Ito T."/>
            <person name="Fujiyama A."/>
            <person name="Inagaki F."/>
            <person name="Takami H."/>
        </authorList>
    </citation>
    <scope>NUCLEOTIDE SEQUENCE</scope>
    <source>
        <strain evidence="1">Expedition CK06-06</strain>
    </source>
</reference>
<dbReference type="AlphaFoldDB" id="X1FX62"/>
<gene>
    <name evidence="1" type="ORF">S03H2_02452</name>
</gene>
<organism evidence="1">
    <name type="scientific">marine sediment metagenome</name>
    <dbReference type="NCBI Taxonomy" id="412755"/>
    <lineage>
        <taxon>unclassified sequences</taxon>
        <taxon>metagenomes</taxon>
        <taxon>ecological metagenomes</taxon>
    </lineage>
</organism>
<comment type="caution">
    <text evidence="1">The sequence shown here is derived from an EMBL/GenBank/DDBJ whole genome shotgun (WGS) entry which is preliminary data.</text>
</comment>
<sequence>MFYPHADVSEYTIYTRMTEIVVPPELVFRVYRPNTTLFKFEYSFEIINPSGRVLYILTLHTCLVFVYGNLSFENEHYTGQVWGPSYLLPAVTNHTINPGITEGISIFNMEVNDTLEALPNGNFTVWMYL</sequence>
<dbReference type="EMBL" id="BARU01000819">
    <property type="protein sequence ID" value="GAH25368.1"/>
    <property type="molecule type" value="Genomic_DNA"/>
</dbReference>
<feature type="non-terminal residue" evidence="1">
    <location>
        <position position="129"/>
    </location>
</feature>